<evidence type="ECO:0000256" key="1">
    <source>
        <dbReference type="SAM" id="MobiDB-lite"/>
    </source>
</evidence>
<feature type="compositionally biased region" description="Acidic residues" evidence="1">
    <location>
        <begin position="122"/>
        <end position="132"/>
    </location>
</feature>
<gene>
    <name evidence="2" type="ORF">FCM35_KLT15962</name>
</gene>
<dbReference type="OrthoDB" id="737041at2759"/>
<comment type="caution">
    <text evidence="2">The sequence shown here is derived from an EMBL/GenBank/DDBJ whole genome shotgun (WGS) entry which is preliminary data.</text>
</comment>
<dbReference type="PANTHER" id="PTHR33625:SF3">
    <property type="entry name" value="OS04G0550700 PROTEIN"/>
    <property type="match status" value="1"/>
</dbReference>
<dbReference type="Proteomes" id="UP000623129">
    <property type="component" value="Unassembled WGS sequence"/>
</dbReference>
<feature type="region of interest" description="Disordered" evidence="1">
    <location>
        <begin position="112"/>
        <end position="153"/>
    </location>
</feature>
<dbReference type="PANTHER" id="PTHR33625">
    <property type="entry name" value="OS08G0179900 PROTEIN"/>
    <property type="match status" value="1"/>
</dbReference>
<dbReference type="EMBL" id="SWLB01000003">
    <property type="protein sequence ID" value="KAF3340191.1"/>
    <property type="molecule type" value="Genomic_DNA"/>
</dbReference>
<keyword evidence="3" id="KW-1185">Reference proteome</keyword>
<evidence type="ECO:0000313" key="2">
    <source>
        <dbReference type="EMBL" id="KAF3340191.1"/>
    </source>
</evidence>
<reference evidence="2" key="1">
    <citation type="submission" date="2020-01" db="EMBL/GenBank/DDBJ databases">
        <title>Genome sequence of Kobresia littledalei, the first chromosome-level genome in the family Cyperaceae.</title>
        <authorList>
            <person name="Qu G."/>
        </authorList>
    </citation>
    <scope>NUCLEOTIDE SEQUENCE</scope>
    <source>
        <strain evidence="2">C.B.Clarke</strain>
        <tissue evidence="2">Leaf</tissue>
    </source>
</reference>
<name>A0A833RQS6_9POAL</name>
<evidence type="ECO:0000313" key="3">
    <source>
        <dbReference type="Proteomes" id="UP000623129"/>
    </source>
</evidence>
<feature type="region of interest" description="Disordered" evidence="1">
    <location>
        <begin position="27"/>
        <end position="62"/>
    </location>
</feature>
<organism evidence="2 3">
    <name type="scientific">Carex littledalei</name>
    <dbReference type="NCBI Taxonomy" id="544730"/>
    <lineage>
        <taxon>Eukaryota</taxon>
        <taxon>Viridiplantae</taxon>
        <taxon>Streptophyta</taxon>
        <taxon>Embryophyta</taxon>
        <taxon>Tracheophyta</taxon>
        <taxon>Spermatophyta</taxon>
        <taxon>Magnoliopsida</taxon>
        <taxon>Liliopsida</taxon>
        <taxon>Poales</taxon>
        <taxon>Cyperaceae</taxon>
        <taxon>Cyperoideae</taxon>
        <taxon>Cariceae</taxon>
        <taxon>Carex</taxon>
        <taxon>Carex subgen. Euthyceras</taxon>
    </lineage>
</organism>
<proteinExistence type="predicted"/>
<protein>
    <submittedName>
        <fullName evidence="2">Uncharacterized protein</fullName>
    </submittedName>
</protein>
<sequence length="309" mass="33339">MMRSSRVGGNMLRSASRVVSGKEAFSFGAGSSTARGGGAELRTVSVPSPLPPAAATSPTLAGEEAAWNEWETINPEEGEAGQELGSHEFWLLETMPSSEEVEAAIWSLQQMSIPSTIPQERDDGDDAYEDSNSDTAEREIISVSRTSATTEPESDWIEPAFHACSEISTTPNNCQKALEAFHLLKVNPSIQKMVVSLSSDRAVWDAVMKNEAVQEIKKSLSEAGVADAKSRDSTGPLEAIVSALGSIYSNTKTTITELIEKVTTFVNNLVHSSEKKGDEESEFFSDAVKSSLMLSVFVFLIVILGRLQK</sequence>
<dbReference type="AlphaFoldDB" id="A0A833RQS6"/>
<accession>A0A833RQS6</accession>
<feature type="compositionally biased region" description="Low complexity" evidence="1">
    <location>
        <begin position="43"/>
        <end position="61"/>
    </location>
</feature>